<dbReference type="EMBL" id="RBIL01000001">
    <property type="protein sequence ID" value="RKQ93645.1"/>
    <property type="molecule type" value="Genomic_DNA"/>
</dbReference>
<dbReference type="InterPro" id="IPR050961">
    <property type="entry name" value="BolA/IbaG_stress_morph_reg"/>
</dbReference>
<evidence type="ECO:0000256" key="2">
    <source>
        <dbReference type="RuleBase" id="RU003860"/>
    </source>
</evidence>
<protein>
    <submittedName>
        <fullName evidence="3">BolA protein family transcriptional regulator</fullName>
    </submittedName>
</protein>
<dbReference type="PANTHER" id="PTHR46229">
    <property type="entry name" value="BOLA TRANSCRIPTION REGULATOR"/>
    <property type="match status" value="1"/>
</dbReference>
<evidence type="ECO:0000313" key="4">
    <source>
        <dbReference type="Proteomes" id="UP000278962"/>
    </source>
</evidence>
<dbReference type="OrthoDB" id="9796738at2"/>
<comment type="similarity">
    <text evidence="1 2">Belongs to the BolA/IbaG family.</text>
</comment>
<organism evidence="3 4">
    <name type="scientific">Solirubrobacter pauli</name>
    <dbReference type="NCBI Taxonomy" id="166793"/>
    <lineage>
        <taxon>Bacteria</taxon>
        <taxon>Bacillati</taxon>
        <taxon>Actinomycetota</taxon>
        <taxon>Thermoleophilia</taxon>
        <taxon>Solirubrobacterales</taxon>
        <taxon>Solirubrobacteraceae</taxon>
        <taxon>Solirubrobacter</taxon>
    </lineage>
</organism>
<dbReference type="Pfam" id="PF01722">
    <property type="entry name" value="BolA"/>
    <property type="match status" value="1"/>
</dbReference>
<dbReference type="AlphaFoldDB" id="A0A660LHD0"/>
<evidence type="ECO:0000256" key="1">
    <source>
        <dbReference type="ARBA" id="ARBA00005578"/>
    </source>
</evidence>
<gene>
    <name evidence="3" type="ORF">C8N24_3516</name>
</gene>
<reference evidence="3 4" key="1">
    <citation type="submission" date="2018-10" db="EMBL/GenBank/DDBJ databases">
        <title>Genomic Encyclopedia of Archaeal and Bacterial Type Strains, Phase II (KMG-II): from individual species to whole genera.</title>
        <authorList>
            <person name="Goeker M."/>
        </authorList>
    </citation>
    <scope>NUCLEOTIDE SEQUENCE [LARGE SCALE GENOMIC DNA]</scope>
    <source>
        <strain evidence="3 4">DSM 14954</strain>
    </source>
</reference>
<proteinExistence type="inferred from homology"/>
<dbReference type="SUPFAM" id="SSF82657">
    <property type="entry name" value="BolA-like"/>
    <property type="match status" value="1"/>
</dbReference>
<dbReference type="InterPro" id="IPR002634">
    <property type="entry name" value="BolA"/>
</dbReference>
<comment type="caution">
    <text evidence="3">The sequence shown here is derived from an EMBL/GenBank/DDBJ whole genome shotgun (WGS) entry which is preliminary data.</text>
</comment>
<keyword evidence="4" id="KW-1185">Reference proteome</keyword>
<dbReference type="RefSeq" id="WP_121251963.1">
    <property type="nucleotide sequence ID" value="NZ_RBIL01000001.1"/>
</dbReference>
<accession>A0A660LHD0</accession>
<dbReference type="PANTHER" id="PTHR46229:SF2">
    <property type="entry name" value="BOLA-LIKE PROTEIN 1"/>
    <property type="match status" value="1"/>
</dbReference>
<dbReference type="InterPro" id="IPR036065">
    <property type="entry name" value="BolA-like_sf"/>
</dbReference>
<dbReference type="Gene3D" id="3.30.300.90">
    <property type="entry name" value="BolA-like"/>
    <property type="match status" value="1"/>
</dbReference>
<evidence type="ECO:0000313" key="3">
    <source>
        <dbReference type="EMBL" id="RKQ93645.1"/>
    </source>
</evidence>
<sequence>MPSTDDLKQRIEAAIPGSTASVTDLTGTEDHFRATVVAPEFAEMSRIEQHRRVYAVFGADIGGPIHALSLVTKAEA</sequence>
<name>A0A660LHD0_9ACTN</name>
<dbReference type="PIRSF" id="PIRSF003113">
    <property type="entry name" value="BolA"/>
    <property type="match status" value="1"/>
</dbReference>
<dbReference type="Proteomes" id="UP000278962">
    <property type="component" value="Unassembled WGS sequence"/>
</dbReference>